<evidence type="ECO:0000256" key="3">
    <source>
        <dbReference type="PIRSR" id="PIRSR623088-1"/>
    </source>
</evidence>
<dbReference type="InterPro" id="IPR002073">
    <property type="entry name" value="PDEase_catalytic_dom"/>
</dbReference>
<dbReference type="GO" id="GO:0007165">
    <property type="term" value="P:signal transduction"/>
    <property type="evidence" value="ECO:0007669"/>
    <property type="project" value="InterPro"/>
</dbReference>
<dbReference type="CDD" id="cd00077">
    <property type="entry name" value="HDc"/>
    <property type="match status" value="1"/>
</dbReference>
<feature type="binding site" evidence="5">
    <location>
        <position position="224"/>
    </location>
    <ligand>
        <name>Zn(2+)</name>
        <dbReference type="ChEBI" id="CHEBI:29105"/>
        <label>1</label>
    </ligand>
</feature>
<keyword evidence="1 5" id="KW-0479">Metal-binding</keyword>
<dbReference type="PRINTS" id="PR00387">
    <property type="entry name" value="PDIESTERASE1"/>
</dbReference>
<dbReference type="Pfam" id="PF00233">
    <property type="entry name" value="PDEase_I"/>
    <property type="match status" value="1"/>
</dbReference>
<comment type="caution">
    <text evidence="7">The sequence shown here is derived from an EMBL/GenBank/DDBJ whole genome shotgun (WGS) entry which is preliminary data.</text>
</comment>
<dbReference type="PROSITE" id="PS51845">
    <property type="entry name" value="PDEASE_I_2"/>
    <property type="match status" value="1"/>
</dbReference>
<keyword evidence="2" id="KW-0378">Hydrolase</keyword>
<organism evidence="7 8">
    <name type="scientific">Coccomyxa viridis</name>
    <dbReference type="NCBI Taxonomy" id="1274662"/>
    <lineage>
        <taxon>Eukaryota</taxon>
        <taxon>Viridiplantae</taxon>
        <taxon>Chlorophyta</taxon>
        <taxon>core chlorophytes</taxon>
        <taxon>Trebouxiophyceae</taxon>
        <taxon>Trebouxiophyceae incertae sedis</taxon>
        <taxon>Coccomyxaceae</taxon>
        <taxon>Coccomyxa</taxon>
    </lineage>
</organism>
<feature type="binding site" evidence="4">
    <location>
        <begin position="184"/>
        <end position="188"/>
    </location>
    <ligand>
        <name>AMP</name>
        <dbReference type="ChEBI" id="CHEBI:456215"/>
    </ligand>
</feature>
<feature type="domain" description="PDEase" evidence="6">
    <location>
        <begin position="95"/>
        <end position="447"/>
    </location>
</feature>
<feature type="binding site" evidence="5">
    <location>
        <position position="188"/>
    </location>
    <ligand>
        <name>Zn(2+)</name>
        <dbReference type="ChEBI" id="CHEBI:29105"/>
        <label>1</label>
    </ligand>
</feature>
<evidence type="ECO:0000256" key="5">
    <source>
        <dbReference type="PIRSR" id="PIRSR623088-3"/>
    </source>
</evidence>
<name>A0AAV1ICT0_9CHLO</name>
<keyword evidence="8" id="KW-1185">Reference proteome</keyword>
<feature type="active site" description="Proton donor" evidence="3">
    <location>
        <position position="184"/>
    </location>
</feature>
<dbReference type="Proteomes" id="UP001314263">
    <property type="component" value="Unassembled WGS sequence"/>
</dbReference>
<accession>A0AAV1ICT0</accession>
<evidence type="ECO:0000313" key="7">
    <source>
        <dbReference type="EMBL" id="CAK0783673.1"/>
    </source>
</evidence>
<feature type="binding site" evidence="5">
    <location>
        <position position="225"/>
    </location>
    <ligand>
        <name>Zn(2+)</name>
        <dbReference type="ChEBI" id="CHEBI:29105"/>
        <label>2</label>
    </ligand>
</feature>
<dbReference type="EMBL" id="CAUYUE010000009">
    <property type="protein sequence ID" value="CAK0783673.1"/>
    <property type="molecule type" value="Genomic_DNA"/>
</dbReference>
<evidence type="ECO:0000259" key="6">
    <source>
        <dbReference type="PROSITE" id="PS51845"/>
    </source>
</evidence>
<evidence type="ECO:0000256" key="4">
    <source>
        <dbReference type="PIRSR" id="PIRSR623088-2"/>
    </source>
</evidence>
<gene>
    <name evidence="7" type="ORF">CVIRNUC_006872</name>
</gene>
<dbReference type="AlphaFoldDB" id="A0AAV1ICT0"/>
<feature type="binding site" evidence="4">
    <location>
        <position position="389"/>
    </location>
    <ligand>
        <name>AMP</name>
        <dbReference type="ChEBI" id="CHEBI:456215"/>
    </ligand>
</feature>
<evidence type="ECO:0000256" key="1">
    <source>
        <dbReference type="ARBA" id="ARBA00022723"/>
    </source>
</evidence>
<dbReference type="GO" id="GO:0046872">
    <property type="term" value="F:metal ion binding"/>
    <property type="evidence" value="ECO:0007669"/>
    <property type="project" value="UniProtKB-KW"/>
</dbReference>
<dbReference type="Gene3D" id="1.10.1300.10">
    <property type="entry name" value="3'5'-cyclic nucleotide phosphodiesterase, catalytic domain"/>
    <property type="match status" value="1"/>
</dbReference>
<evidence type="ECO:0000256" key="2">
    <source>
        <dbReference type="ARBA" id="ARBA00022801"/>
    </source>
</evidence>
<sequence length="447" mass="50430">MGVSVTNGTEGSKQAISEYNHLIATLREKKGLGLNEEEQNCLESLQNWLSKLQRDSSTDDEEMLDEGSRAYLHSFRDNFTRYSLFQRGHGEVVGNSPKVPSVARDRLDPSASPSLAAEFEKMEEWDAFDVNRVTQLTQGRPLEAVALEVLHRFNLLQKLRLPKQKLRSFLREVEATYRRSNPYHNSTHAADVVQGLACMFAQNSFMAQLTDLEMLSMILACVMHDAGHPGLTNEYLINTDSPAALTYNDRSINENGHAALAFGILLKDSNNFLEGLHNEEYRFVRRTIISIILATDMCDHSRLTKDFAGGVRAFGNDLEAWPEEQRQRALQMIVHACDIGNPAKSLDSSLLWSERILAENFAQGDRERAEGMPVSPLCDRHKVDVPKSQITFLEYVVRPTFEALRDFAPATAARALGNTEAARSHWERSQLRMRQQLSASLFPMDDV</sequence>
<dbReference type="InterPro" id="IPR023088">
    <property type="entry name" value="PDEase"/>
</dbReference>
<evidence type="ECO:0000313" key="8">
    <source>
        <dbReference type="Proteomes" id="UP001314263"/>
    </source>
</evidence>
<feature type="binding site" evidence="4">
    <location>
        <position position="225"/>
    </location>
    <ligand>
        <name>AMP</name>
        <dbReference type="ChEBI" id="CHEBI:456215"/>
    </ligand>
</feature>
<dbReference type="InterPro" id="IPR036971">
    <property type="entry name" value="PDEase_catalytic_dom_sf"/>
</dbReference>
<feature type="binding site" evidence="4">
    <location>
        <position position="338"/>
    </location>
    <ligand>
        <name>AMP</name>
        <dbReference type="ChEBI" id="CHEBI:456215"/>
    </ligand>
</feature>
<dbReference type="PANTHER" id="PTHR11347">
    <property type="entry name" value="CYCLIC NUCLEOTIDE PHOSPHODIESTERASE"/>
    <property type="match status" value="1"/>
</dbReference>
<feature type="binding site" evidence="5">
    <location>
        <position position="338"/>
    </location>
    <ligand>
        <name>Zn(2+)</name>
        <dbReference type="ChEBI" id="CHEBI:29105"/>
        <label>1</label>
    </ligand>
</feature>
<reference evidence="7 8" key="1">
    <citation type="submission" date="2023-10" db="EMBL/GenBank/DDBJ databases">
        <authorList>
            <person name="Maclean D."/>
            <person name="Macfadyen A."/>
        </authorList>
    </citation>
    <scope>NUCLEOTIDE SEQUENCE [LARGE SCALE GENOMIC DNA]</scope>
</reference>
<feature type="binding site" evidence="5">
    <location>
        <position position="225"/>
    </location>
    <ligand>
        <name>Zn(2+)</name>
        <dbReference type="ChEBI" id="CHEBI:29105"/>
        <label>1</label>
    </ligand>
</feature>
<dbReference type="InterPro" id="IPR003607">
    <property type="entry name" value="HD/PDEase_dom"/>
</dbReference>
<proteinExistence type="predicted"/>
<dbReference type="SUPFAM" id="SSF109604">
    <property type="entry name" value="HD-domain/PDEase-like"/>
    <property type="match status" value="1"/>
</dbReference>
<dbReference type="GO" id="GO:0004114">
    <property type="term" value="F:3',5'-cyclic-nucleotide phosphodiesterase activity"/>
    <property type="evidence" value="ECO:0007669"/>
    <property type="project" value="InterPro"/>
</dbReference>
<protein>
    <recommendedName>
        <fullName evidence="6">PDEase domain-containing protein</fullName>
    </recommendedName>
</protein>